<dbReference type="Gene3D" id="1.20.5.340">
    <property type="match status" value="1"/>
</dbReference>
<dbReference type="AlphaFoldDB" id="A0A3S8UM19"/>
<evidence type="ECO:0000313" key="4">
    <source>
        <dbReference type="Proteomes" id="UP000268230"/>
    </source>
</evidence>
<dbReference type="Proteomes" id="UP000268230">
    <property type="component" value="Chromosome"/>
</dbReference>
<gene>
    <name evidence="3" type="ORF">EJA05_17625</name>
</gene>
<evidence type="ECO:0000313" key="3">
    <source>
        <dbReference type="EMBL" id="AZL69419.1"/>
    </source>
</evidence>
<dbReference type="KEGG" id="pory:EJA05_17625"/>
<accession>A0A3S8UM19</accession>
<feature type="signal peptide" evidence="2">
    <location>
        <begin position="1"/>
        <end position="23"/>
    </location>
</feature>
<evidence type="ECO:0008006" key="5">
    <source>
        <dbReference type="Google" id="ProtNLM"/>
    </source>
</evidence>
<proteinExistence type="predicted"/>
<evidence type="ECO:0000256" key="1">
    <source>
        <dbReference type="SAM" id="MobiDB-lite"/>
    </source>
</evidence>
<sequence length="223" mass="23701">MKVHHFQALVIGALCLGAAVLSAETYNQHQQLAELQTAARNVPADPGPSLRRDIGELRTKITTLQPRVAALEDLQHQQTSAQAMLGQQLDELATSVKVFQSVPPGPSSADLTALTQRMSAAEAALEKLSTAPKVPEATDASQSASIREKSKAKAPQPPFILQSIETRGTIRFVTALPAGAHALSTVHLLQPGDSLNGWQLRTIGEGQAVFHVPGHGDRTLPIP</sequence>
<name>A0A3S8UM19_9PSED</name>
<keyword evidence="2" id="KW-0732">Signal</keyword>
<reference evidence="3 4" key="1">
    <citation type="submission" date="2018-12" db="EMBL/GenBank/DDBJ databases">
        <authorList>
            <person name="Li S."/>
            <person name="Yang R."/>
            <person name="Chen G."/>
            <person name="Zou L."/>
            <person name="Zhang C."/>
            <person name="Chen Y."/>
            <person name="Liu Z."/>
            <person name="Li Y."/>
            <person name="Yan Y."/>
            <person name="Huang M."/>
            <person name="Chen T."/>
        </authorList>
    </citation>
    <scope>NUCLEOTIDE SEQUENCE [LARGE SCALE GENOMIC DNA]</scope>
    <source>
        <strain evidence="3 4">1257</strain>
    </source>
</reference>
<dbReference type="EMBL" id="CP034338">
    <property type="protein sequence ID" value="AZL69419.1"/>
    <property type="molecule type" value="Genomic_DNA"/>
</dbReference>
<organism evidence="3 4">
    <name type="scientific">Pseudomonas entomophila</name>
    <dbReference type="NCBI Taxonomy" id="312306"/>
    <lineage>
        <taxon>Bacteria</taxon>
        <taxon>Pseudomonadati</taxon>
        <taxon>Pseudomonadota</taxon>
        <taxon>Gammaproteobacteria</taxon>
        <taxon>Pseudomonadales</taxon>
        <taxon>Pseudomonadaceae</taxon>
        <taxon>Pseudomonas</taxon>
    </lineage>
</organism>
<feature type="region of interest" description="Disordered" evidence="1">
    <location>
        <begin position="129"/>
        <end position="160"/>
    </location>
</feature>
<protein>
    <recommendedName>
        <fullName evidence="5">Methyl-accepting chemotaxis protein</fullName>
    </recommendedName>
</protein>
<feature type="chain" id="PRO_5019224028" description="Methyl-accepting chemotaxis protein" evidence="2">
    <location>
        <begin position="24"/>
        <end position="223"/>
    </location>
</feature>
<dbReference type="OrthoDB" id="7055747at2"/>
<evidence type="ECO:0000256" key="2">
    <source>
        <dbReference type="SAM" id="SignalP"/>
    </source>
</evidence>